<feature type="domain" description="DUF6533" evidence="2">
    <location>
        <begin position="21"/>
        <end position="63"/>
    </location>
</feature>
<feature type="transmembrane region" description="Helical" evidence="1">
    <location>
        <begin position="95"/>
        <end position="118"/>
    </location>
</feature>
<dbReference type="Pfam" id="PF20151">
    <property type="entry name" value="DUF6533"/>
    <property type="match status" value="1"/>
</dbReference>
<evidence type="ECO:0000259" key="2">
    <source>
        <dbReference type="Pfam" id="PF20151"/>
    </source>
</evidence>
<keyword evidence="1" id="KW-0812">Transmembrane</keyword>
<accession>A0A9P6CPC6</accession>
<name>A0A9P6CPC6_9AGAR</name>
<keyword evidence="1" id="KW-0472">Membrane</keyword>
<feature type="transmembrane region" description="Helical" evidence="1">
    <location>
        <begin position="222"/>
        <end position="241"/>
    </location>
</feature>
<reference evidence="3" key="1">
    <citation type="submission" date="2020-11" db="EMBL/GenBank/DDBJ databases">
        <authorList>
            <consortium name="DOE Joint Genome Institute"/>
            <person name="Ahrendt S."/>
            <person name="Riley R."/>
            <person name="Andreopoulos W."/>
            <person name="Labutti K."/>
            <person name="Pangilinan J."/>
            <person name="Ruiz-Duenas F.J."/>
            <person name="Barrasa J.M."/>
            <person name="Sanchez-Garcia M."/>
            <person name="Camarero S."/>
            <person name="Miyauchi S."/>
            <person name="Serrano A."/>
            <person name="Linde D."/>
            <person name="Babiker R."/>
            <person name="Drula E."/>
            <person name="Ayuso-Fernandez I."/>
            <person name="Pacheco R."/>
            <person name="Padilla G."/>
            <person name="Ferreira P."/>
            <person name="Barriuso J."/>
            <person name="Kellner H."/>
            <person name="Castanera R."/>
            <person name="Alfaro M."/>
            <person name="Ramirez L."/>
            <person name="Pisabarro A.G."/>
            <person name="Kuo A."/>
            <person name="Tritt A."/>
            <person name="Lipzen A."/>
            <person name="He G."/>
            <person name="Yan M."/>
            <person name="Ng V."/>
            <person name="Cullen D."/>
            <person name="Martin F."/>
            <person name="Rosso M.-N."/>
            <person name="Henrissat B."/>
            <person name="Hibbett D."/>
            <person name="Martinez A.T."/>
            <person name="Grigoriev I.V."/>
        </authorList>
    </citation>
    <scope>NUCLEOTIDE SEQUENCE</scope>
    <source>
        <strain evidence="3">CBS 247.69</strain>
    </source>
</reference>
<dbReference type="InterPro" id="IPR045340">
    <property type="entry name" value="DUF6533"/>
</dbReference>
<keyword evidence="4" id="KW-1185">Reference proteome</keyword>
<feature type="transmembrane region" description="Helical" evidence="1">
    <location>
        <begin position="175"/>
        <end position="201"/>
    </location>
</feature>
<gene>
    <name evidence="3" type="ORF">BDZ94DRAFT_1294761</name>
</gene>
<evidence type="ECO:0000256" key="1">
    <source>
        <dbReference type="SAM" id="Phobius"/>
    </source>
</evidence>
<feature type="transmembrane region" description="Helical" evidence="1">
    <location>
        <begin position="253"/>
        <end position="273"/>
    </location>
</feature>
<keyword evidence="1" id="KW-1133">Transmembrane helix</keyword>
<sequence length="306" mass="34687">MITDTDSDIIWSNFSKYVVVLISFVVLLFDHCLTFSSEIEHIWNKRKTPFSCLFLLNRYFALLAVSVYICIYILPQGCRTGVKNMDGYNIGPQSHSAAPLIFALSVFTMLTAEAMIALRVYAVYQKSKYILLVLSLVWISHFALLIWIYCTPIIVEDKQTSDFIATVEMEGPGLSVSLTTGTIFVAPALGFDIIAGVLLMLRLYQQSSPHMPLMTLVVRDGLFYFAVIFISNVVWVVGHIYNRTVSPIPLFHFTPMEIWSACITTTMISRLTLNLKMYDSATNDELTFQSMSIRFQHMHHLTSLGD</sequence>
<dbReference type="EMBL" id="MU150235">
    <property type="protein sequence ID" value="KAF9467859.1"/>
    <property type="molecule type" value="Genomic_DNA"/>
</dbReference>
<dbReference type="AlphaFoldDB" id="A0A9P6CPC6"/>
<feature type="transmembrane region" description="Helical" evidence="1">
    <location>
        <begin position="130"/>
        <end position="155"/>
    </location>
</feature>
<dbReference type="OrthoDB" id="2955592at2759"/>
<proteinExistence type="predicted"/>
<feature type="transmembrane region" description="Helical" evidence="1">
    <location>
        <begin position="56"/>
        <end position="75"/>
    </location>
</feature>
<comment type="caution">
    <text evidence="3">The sequence shown here is derived from an EMBL/GenBank/DDBJ whole genome shotgun (WGS) entry which is preliminary data.</text>
</comment>
<protein>
    <recommendedName>
        <fullName evidence="2">DUF6533 domain-containing protein</fullName>
    </recommendedName>
</protein>
<dbReference type="Proteomes" id="UP000807353">
    <property type="component" value="Unassembled WGS sequence"/>
</dbReference>
<organism evidence="3 4">
    <name type="scientific">Collybia nuda</name>
    <dbReference type="NCBI Taxonomy" id="64659"/>
    <lineage>
        <taxon>Eukaryota</taxon>
        <taxon>Fungi</taxon>
        <taxon>Dikarya</taxon>
        <taxon>Basidiomycota</taxon>
        <taxon>Agaricomycotina</taxon>
        <taxon>Agaricomycetes</taxon>
        <taxon>Agaricomycetidae</taxon>
        <taxon>Agaricales</taxon>
        <taxon>Tricholomatineae</taxon>
        <taxon>Clitocybaceae</taxon>
        <taxon>Collybia</taxon>
    </lineage>
</organism>
<feature type="transmembrane region" description="Helical" evidence="1">
    <location>
        <begin position="17"/>
        <end position="35"/>
    </location>
</feature>
<evidence type="ECO:0000313" key="3">
    <source>
        <dbReference type="EMBL" id="KAF9467859.1"/>
    </source>
</evidence>
<evidence type="ECO:0000313" key="4">
    <source>
        <dbReference type="Proteomes" id="UP000807353"/>
    </source>
</evidence>